<reference evidence="1" key="1">
    <citation type="journal article" date="2015" name="Nature">
        <title>Complex archaea that bridge the gap between prokaryotes and eukaryotes.</title>
        <authorList>
            <person name="Spang A."/>
            <person name="Saw J.H."/>
            <person name="Jorgensen S.L."/>
            <person name="Zaremba-Niedzwiedzka K."/>
            <person name="Martijn J."/>
            <person name="Lind A.E."/>
            <person name="van Eijk R."/>
            <person name="Schleper C."/>
            <person name="Guy L."/>
            <person name="Ettema T.J."/>
        </authorList>
    </citation>
    <scope>NUCLEOTIDE SEQUENCE</scope>
</reference>
<dbReference type="Pfam" id="PF04883">
    <property type="entry name" value="HK97-gp10_like"/>
    <property type="match status" value="1"/>
</dbReference>
<accession>A0A0F9I0Z2</accession>
<dbReference type="InterPro" id="IPR010064">
    <property type="entry name" value="HK97-gp10_tail"/>
</dbReference>
<evidence type="ECO:0000313" key="1">
    <source>
        <dbReference type="EMBL" id="KKM21331.1"/>
    </source>
</evidence>
<proteinExistence type="predicted"/>
<feature type="non-terminal residue" evidence="1">
    <location>
        <position position="84"/>
    </location>
</feature>
<dbReference type="EMBL" id="LAZR01013575">
    <property type="protein sequence ID" value="KKM21331.1"/>
    <property type="molecule type" value="Genomic_DNA"/>
</dbReference>
<sequence length="84" mass="9073">MAGIEVHGAKELRRALKSLPKEYRRELATIHKKAVKPVVDTAKQIAPRRSGRLPGSIRALGSQTMGQAAVGKKTVPYAGVIHYG</sequence>
<name>A0A0F9I0Z2_9ZZZZ</name>
<organism evidence="1">
    <name type="scientific">marine sediment metagenome</name>
    <dbReference type="NCBI Taxonomy" id="412755"/>
    <lineage>
        <taxon>unclassified sequences</taxon>
        <taxon>metagenomes</taxon>
        <taxon>ecological metagenomes</taxon>
    </lineage>
</organism>
<protein>
    <submittedName>
        <fullName evidence="1">Uncharacterized protein</fullName>
    </submittedName>
</protein>
<comment type="caution">
    <text evidence="1">The sequence shown here is derived from an EMBL/GenBank/DDBJ whole genome shotgun (WGS) entry which is preliminary data.</text>
</comment>
<gene>
    <name evidence="1" type="ORF">LCGC14_1636550</name>
</gene>
<dbReference type="AlphaFoldDB" id="A0A0F9I0Z2"/>